<proteinExistence type="predicted"/>
<accession>A0A699L888</accession>
<comment type="caution">
    <text evidence="1">The sequence shown here is derived from an EMBL/GenBank/DDBJ whole genome shotgun (WGS) entry which is preliminary data.</text>
</comment>
<reference evidence="1" key="1">
    <citation type="journal article" date="2019" name="Sci. Rep.">
        <title>Draft genome of Tanacetum cinerariifolium, the natural source of mosquito coil.</title>
        <authorList>
            <person name="Yamashiro T."/>
            <person name="Shiraishi A."/>
            <person name="Satake H."/>
            <person name="Nakayama K."/>
        </authorList>
    </citation>
    <scope>NUCLEOTIDE SEQUENCE</scope>
</reference>
<gene>
    <name evidence="1" type="ORF">Tci_696677</name>
</gene>
<feature type="non-terminal residue" evidence="1">
    <location>
        <position position="13"/>
    </location>
</feature>
<name>A0A699L888_TANCI</name>
<dbReference type="EMBL" id="BKCJ010584496">
    <property type="protein sequence ID" value="GFB24706.1"/>
    <property type="molecule type" value="Genomic_DNA"/>
</dbReference>
<sequence length="13" mass="1437">MVAADMKLLMVTN</sequence>
<evidence type="ECO:0000313" key="1">
    <source>
        <dbReference type="EMBL" id="GFB24706.1"/>
    </source>
</evidence>
<organism evidence="1">
    <name type="scientific">Tanacetum cinerariifolium</name>
    <name type="common">Dalmatian daisy</name>
    <name type="synonym">Chrysanthemum cinerariifolium</name>
    <dbReference type="NCBI Taxonomy" id="118510"/>
    <lineage>
        <taxon>Eukaryota</taxon>
        <taxon>Viridiplantae</taxon>
        <taxon>Streptophyta</taxon>
        <taxon>Embryophyta</taxon>
        <taxon>Tracheophyta</taxon>
        <taxon>Spermatophyta</taxon>
        <taxon>Magnoliopsida</taxon>
        <taxon>eudicotyledons</taxon>
        <taxon>Gunneridae</taxon>
        <taxon>Pentapetalae</taxon>
        <taxon>asterids</taxon>
        <taxon>campanulids</taxon>
        <taxon>Asterales</taxon>
        <taxon>Asteraceae</taxon>
        <taxon>Asteroideae</taxon>
        <taxon>Anthemideae</taxon>
        <taxon>Anthemidinae</taxon>
        <taxon>Tanacetum</taxon>
    </lineage>
</organism>
<protein>
    <submittedName>
        <fullName evidence="1">Uncharacterized protein</fullName>
    </submittedName>
</protein>